<evidence type="ECO:0000313" key="2">
    <source>
        <dbReference type="EMBL" id="SDN55374.1"/>
    </source>
</evidence>
<proteinExistence type="predicted"/>
<organism evidence="2 3">
    <name type="scientific">Aureimonas jatrophae</name>
    <dbReference type="NCBI Taxonomy" id="1166073"/>
    <lineage>
        <taxon>Bacteria</taxon>
        <taxon>Pseudomonadati</taxon>
        <taxon>Pseudomonadota</taxon>
        <taxon>Alphaproteobacteria</taxon>
        <taxon>Hyphomicrobiales</taxon>
        <taxon>Aurantimonadaceae</taxon>
        <taxon>Aureimonas</taxon>
    </lineage>
</organism>
<dbReference type="PANTHER" id="PTHR36930:SF1">
    <property type="entry name" value="MOSC DOMAIN-CONTAINING PROTEIN"/>
    <property type="match status" value="1"/>
</dbReference>
<protein>
    <recommendedName>
        <fullName evidence="1">MOSC domain-containing protein</fullName>
    </recommendedName>
</protein>
<dbReference type="SUPFAM" id="SSF50800">
    <property type="entry name" value="PK beta-barrel domain-like"/>
    <property type="match status" value="1"/>
</dbReference>
<gene>
    <name evidence="2" type="ORF">SAMN05192530_101236</name>
</gene>
<dbReference type="GO" id="GO:0003824">
    <property type="term" value="F:catalytic activity"/>
    <property type="evidence" value="ECO:0007669"/>
    <property type="project" value="InterPro"/>
</dbReference>
<sequence>MPDVAIRRVGARRIEARVAGLFRTEANGFETVSIESLNLGFDGIAGDRHGGPTRRTGGREPWYPRGTEIRNERQVSILCPDELAGVADAMRLPELRPEWIGGNLLLAGVPHLSWLPARTLMMFENGASLKVEGDNAPCRQSGRSVAARFSGRDDIETGFVQAARRRRGLVAWVEKPGALRLGERVDIRLPEQWIYEG</sequence>
<dbReference type="Proteomes" id="UP000198793">
    <property type="component" value="Unassembled WGS sequence"/>
</dbReference>
<dbReference type="InterPro" id="IPR005302">
    <property type="entry name" value="MoCF_Sase_C"/>
</dbReference>
<dbReference type="Gene3D" id="2.40.33.20">
    <property type="entry name" value="PK beta-barrel domain-like"/>
    <property type="match status" value="1"/>
</dbReference>
<dbReference type="AlphaFoldDB" id="A0A1H0CBT6"/>
<keyword evidence="3" id="KW-1185">Reference proteome</keyword>
<dbReference type="InterPro" id="IPR052716">
    <property type="entry name" value="MOSC_domain"/>
</dbReference>
<dbReference type="GO" id="GO:0030170">
    <property type="term" value="F:pyridoxal phosphate binding"/>
    <property type="evidence" value="ECO:0007669"/>
    <property type="project" value="InterPro"/>
</dbReference>
<evidence type="ECO:0000313" key="3">
    <source>
        <dbReference type="Proteomes" id="UP000198793"/>
    </source>
</evidence>
<evidence type="ECO:0000259" key="1">
    <source>
        <dbReference type="PROSITE" id="PS51340"/>
    </source>
</evidence>
<name>A0A1H0CBT6_9HYPH</name>
<dbReference type="OrthoDB" id="9808413at2"/>
<dbReference type="PROSITE" id="PS51340">
    <property type="entry name" value="MOSC"/>
    <property type="match status" value="1"/>
</dbReference>
<dbReference type="PANTHER" id="PTHR36930">
    <property type="entry name" value="METAL-SULFUR CLUSTER BIOSYNTHESIS PROTEINS YUAD-RELATED"/>
    <property type="match status" value="1"/>
</dbReference>
<reference evidence="2 3" key="1">
    <citation type="submission" date="2016-10" db="EMBL/GenBank/DDBJ databases">
        <authorList>
            <person name="de Groot N.N."/>
        </authorList>
    </citation>
    <scope>NUCLEOTIDE SEQUENCE [LARGE SCALE GENOMIC DNA]</scope>
    <source>
        <strain evidence="3">L7-484,KACC 16230,DSM 25025</strain>
    </source>
</reference>
<dbReference type="GO" id="GO:0030151">
    <property type="term" value="F:molybdenum ion binding"/>
    <property type="evidence" value="ECO:0007669"/>
    <property type="project" value="InterPro"/>
</dbReference>
<dbReference type="EMBL" id="FNIT01000001">
    <property type="protein sequence ID" value="SDN55374.1"/>
    <property type="molecule type" value="Genomic_DNA"/>
</dbReference>
<dbReference type="RefSeq" id="WP_090667669.1">
    <property type="nucleotide sequence ID" value="NZ_FNIT01000001.1"/>
</dbReference>
<dbReference type="InterPro" id="IPR011037">
    <property type="entry name" value="Pyrv_Knase-like_insert_dom_sf"/>
</dbReference>
<dbReference type="STRING" id="1166073.SAMN05192530_101236"/>
<dbReference type="Pfam" id="PF03473">
    <property type="entry name" value="MOSC"/>
    <property type="match status" value="1"/>
</dbReference>
<feature type="domain" description="MOSC" evidence="1">
    <location>
        <begin position="31"/>
        <end position="188"/>
    </location>
</feature>
<accession>A0A1H0CBT6</accession>